<protein>
    <submittedName>
        <fullName evidence="1">(rape) hypothetical protein</fullName>
    </submittedName>
</protein>
<dbReference type="Proteomes" id="UP001295469">
    <property type="component" value="Chromosome A02"/>
</dbReference>
<organism evidence="1">
    <name type="scientific">Brassica napus</name>
    <name type="common">Rape</name>
    <dbReference type="NCBI Taxonomy" id="3708"/>
    <lineage>
        <taxon>Eukaryota</taxon>
        <taxon>Viridiplantae</taxon>
        <taxon>Streptophyta</taxon>
        <taxon>Embryophyta</taxon>
        <taxon>Tracheophyta</taxon>
        <taxon>Spermatophyta</taxon>
        <taxon>Magnoliopsida</taxon>
        <taxon>eudicotyledons</taxon>
        <taxon>Gunneridae</taxon>
        <taxon>Pentapetalae</taxon>
        <taxon>rosids</taxon>
        <taxon>malvids</taxon>
        <taxon>Brassicales</taxon>
        <taxon>Brassicaceae</taxon>
        <taxon>Brassiceae</taxon>
        <taxon>Brassica</taxon>
    </lineage>
</organism>
<dbReference type="AlphaFoldDB" id="A0A816XA97"/>
<name>A0A816XA97_BRANA</name>
<sequence>SDISRFNSLSIQTAVDSKQVARNLEFSLGLSGASGEVFSGSKAPSPSRNFCGDGASSSHPCLDGESLHFEPLMIEQQNTGESRFLGVAQLQLRIGDQDVGVVFVHLCSWWQLEEKFIVTFIPKNMEVTVLVVSESKGRAYRVSWLTSRFNPIRIRQGCNKPNVL</sequence>
<reference evidence="1" key="1">
    <citation type="submission" date="2021-01" db="EMBL/GenBank/DDBJ databases">
        <authorList>
            <consortium name="Genoscope - CEA"/>
            <person name="William W."/>
        </authorList>
    </citation>
    <scope>NUCLEOTIDE SEQUENCE</scope>
</reference>
<feature type="non-terminal residue" evidence="1">
    <location>
        <position position="164"/>
    </location>
</feature>
<gene>
    <name evidence="1" type="ORF">DARMORV10_A02P37580.1</name>
</gene>
<dbReference type="EMBL" id="HG994356">
    <property type="protein sequence ID" value="CAF2144106.1"/>
    <property type="molecule type" value="Genomic_DNA"/>
</dbReference>
<evidence type="ECO:0000313" key="1">
    <source>
        <dbReference type="EMBL" id="CAF2144106.1"/>
    </source>
</evidence>
<proteinExistence type="predicted"/>
<accession>A0A816XA97</accession>